<protein>
    <submittedName>
        <fullName evidence="2">Uncharacterized protein</fullName>
    </submittedName>
</protein>
<feature type="compositionally biased region" description="Low complexity" evidence="1">
    <location>
        <begin position="268"/>
        <end position="281"/>
    </location>
</feature>
<dbReference type="EMBL" id="ML991875">
    <property type="protein sequence ID" value="KAF2229117.1"/>
    <property type="molecule type" value="Genomic_DNA"/>
</dbReference>
<feature type="compositionally biased region" description="Pro residues" evidence="1">
    <location>
        <begin position="51"/>
        <end position="65"/>
    </location>
</feature>
<feature type="compositionally biased region" description="Low complexity" evidence="1">
    <location>
        <begin position="292"/>
        <end position="302"/>
    </location>
</feature>
<feature type="region of interest" description="Disordered" evidence="1">
    <location>
        <begin position="226"/>
        <end position="302"/>
    </location>
</feature>
<evidence type="ECO:0000256" key="1">
    <source>
        <dbReference type="SAM" id="MobiDB-lite"/>
    </source>
</evidence>
<feature type="region of interest" description="Disordered" evidence="1">
    <location>
        <begin position="1"/>
        <end position="69"/>
    </location>
</feature>
<evidence type="ECO:0000313" key="2">
    <source>
        <dbReference type="EMBL" id="KAF2229117.1"/>
    </source>
</evidence>
<gene>
    <name evidence="2" type="ORF">EV356DRAFT_496510</name>
</gene>
<feature type="compositionally biased region" description="Polar residues" evidence="1">
    <location>
        <begin position="256"/>
        <end position="266"/>
    </location>
</feature>
<keyword evidence="3" id="KW-1185">Reference proteome</keyword>
<feature type="region of interest" description="Disordered" evidence="1">
    <location>
        <begin position="83"/>
        <end position="106"/>
    </location>
</feature>
<feature type="compositionally biased region" description="Basic and acidic residues" evidence="1">
    <location>
        <begin position="365"/>
        <end position="377"/>
    </location>
</feature>
<proteinExistence type="predicted"/>
<name>A0A6A6GTV6_VIRVR</name>
<dbReference type="AlphaFoldDB" id="A0A6A6GTV6"/>
<reference evidence="2" key="1">
    <citation type="journal article" date="2020" name="Stud. Mycol.">
        <title>101 Dothideomycetes genomes: a test case for predicting lifestyles and emergence of pathogens.</title>
        <authorList>
            <person name="Haridas S."/>
            <person name="Albert R."/>
            <person name="Binder M."/>
            <person name="Bloem J."/>
            <person name="Labutti K."/>
            <person name="Salamov A."/>
            <person name="Andreopoulos B."/>
            <person name="Baker S."/>
            <person name="Barry K."/>
            <person name="Bills G."/>
            <person name="Bluhm B."/>
            <person name="Cannon C."/>
            <person name="Castanera R."/>
            <person name="Culley D."/>
            <person name="Daum C."/>
            <person name="Ezra D."/>
            <person name="Gonzalez J."/>
            <person name="Henrissat B."/>
            <person name="Kuo A."/>
            <person name="Liang C."/>
            <person name="Lipzen A."/>
            <person name="Lutzoni F."/>
            <person name="Magnuson J."/>
            <person name="Mondo S."/>
            <person name="Nolan M."/>
            <person name="Ohm R."/>
            <person name="Pangilinan J."/>
            <person name="Park H.-J."/>
            <person name="Ramirez L."/>
            <person name="Alfaro M."/>
            <person name="Sun H."/>
            <person name="Tritt A."/>
            <person name="Yoshinaga Y."/>
            <person name="Zwiers L.-H."/>
            <person name="Turgeon B."/>
            <person name="Goodwin S."/>
            <person name="Spatafora J."/>
            <person name="Crous P."/>
            <person name="Grigoriev I."/>
        </authorList>
    </citation>
    <scope>NUCLEOTIDE SEQUENCE</scope>
    <source>
        <strain evidence="2">Tuck. ex Michener</strain>
    </source>
</reference>
<accession>A0A6A6GTV6</accession>
<dbReference type="OrthoDB" id="10675632at2759"/>
<dbReference type="Proteomes" id="UP000800092">
    <property type="component" value="Unassembled WGS sequence"/>
</dbReference>
<feature type="region of interest" description="Disordered" evidence="1">
    <location>
        <begin position="365"/>
        <end position="389"/>
    </location>
</feature>
<evidence type="ECO:0000313" key="3">
    <source>
        <dbReference type="Proteomes" id="UP000800092"/>
    </source>
</evidence>
<organism evidence="2 3">
    <name type="scientific">Viridothelium virens</name>
    <name type="common">Speckled blister lichen</name>
    <name type="synonym">Trypethelium virens</name>
    <dbReference type="NCBI Taxonomy" id="1048519"/>
    <lineage>
        <taxon>Eukaryota</taxon>
        <taxon>Fungi</taxon>
        <taxon>Dikarya</taxon>
        <taxon>Ascomycota</taxon>
        <taxon>Pezizomycotina</taxon>
        <taxon>Dothideomycetes</taxon>
        <taxon>Dothideomycetes incertae sedis</taxon>
        <taxon>Trypetheliales</taxon>
        <taxon>Trypetheliaceae</taxon>
        <taxon>Viridothelium</taxon>
    </lineage>
</organism>
<feature type="compositionally biased region" description="Polar residues" evidence="1">
    <location>
        <begin position="1"/>
        <end position="20"/>
    </location>
</feature>
<sequence>MAALSTPASRPQTICLSEASSPIGASREPSPTDDSNPSEVPVVHSPKYSPISPPSSHPPALPSPEPSSLSLTAQLLSSIHSITPIVPHSAPPGTSTTPDSSLDHKTLKEKHRLVRLLIYKWGRNFPAFLEHLHHPKAVRLTDGSMRRARIGDADQAMWTLPPTLWSVDLLMQLREMAETEAVDRVTASRNIAVQIERRLKRRQGVKTVGMVAVDVRKAMAAIRRVRRQGIGNERGSHGVGEEGEVGDGEAGERMQASPTQSLPEKQSSVDSLVPPDDSSPVTGDGAEAEVDGSSSANSSSSTTQLGSAAAVSSAASEPFLFQTVRKLRRELEDIDFDRRELYLDRQEARIRAALQDVQKNEGLDEDLFRDGDSRMDGARSWVSPREHSS</sequence>